<dbReference type="Gene3D" id="3.30.70.1230">
    <property type="entry name" value="Nucleotide cyclase"/>
    <property type="match status" value="1"/>
</dbReference>
<dbReference type="SUPFAM" id="SSF55073">
    <property type="entry name" value="Nucleotide cyclase"/>
    <property type="match status" value="1"/>
</dbReference>
<feature type="transmembrane region" description="Helical" evidence="1">
    <location>
        <begin position="99"/>
        <end position="121"/>
    </location>
</feature>
<dbReference type="RefSeq" id="WP_379686534.1">
    <property type="nucleotide sequence ID" value="NZ_JBHLYW010000009.1"/>
</dbReference>
<keyword evidence="1" id="KW-0812">Transmembrane</keyword>
<evidence type="ECO:0000256" key="1">
    <source>
        <dbReference type="SAM" id="Phobius"/>
    </source>
</evidence>
<dbReference type="CDD" id="cd07302">
    <property type="entry name" value="CHD"/>
    <property type="match status" value="1"/>
</dbReference>
<evidence type="ECO:0000313" key="4">
    <source>
        <dbReference type="Proteomes" id="UP001589734"/>
    </source>
</evidence>
<keyword evidence="4" id="KW-1185">Reference proteome</keyword>
<keyword evidence="1" id="KW-1133">Transmembrane helix</keyword>
<dbReference type="InterPro" id="IPR029787">
    <property type="entry name" value="Nucleotide_cyclase"/>
</dbReference>
<protein>
    <submittedName>
        <fullName evidence="3">Adenylate/guanylate cyclase domain-containing protein</fullName>
    </submittedName>
</protein>
<gene>
    <name evidence="3" type="ORF">ACFFLS_12325</name>
</gene>
<sequence length="364" mass="42282">MKKNVSHERRKKNKRDFEIKELLLITVLWIAAALLFVFIKINDIPQHFIHQSYSLQSWVSSERLYLIVFLLSGLISIPMGLTHLYVYPGMRKSKFEHTLALRLISVMLVILFLSTVFYSFFYEGSLHSFNFSLLLTIAVYAIVVESFITVAVLLKRSVGKKYFTDFFKGTYMTPREEERVFLFLDMIDSTPLVQQLGSYRFSRLMQDCFADLSDVVLQYDGSIYQFIGDEAVITWKVKKGFAPSDCIDLYFTYMQLLADRSEHYMLLYNVQPKFRAAINSGMVSIALVGDVKREAAYFGDTLNICSRLQKTGKDRNADMIISESFFFKLKHYEIYDFSAADGLLLKGIPNISRAYILEKRNFFF</sequence>
<reference evidence="3 4" key="1">
    <citation type="submission" date="2024-09" db="EMBL/GenBank/DDBJ databases">
        <authorList>
            <person name="Sun Q."/>
            <person name="Mori K."/>
        </authorList>
    </citation>
    <scope>NUCLEOTIDE SEQUENCE [LARGE SCALE GENOMIC DNA]</scope>
    <source>
        <strain evidence="3 4">CGMCC 1.12926</strain>
    </source>
</reference>
<dbReference type="Pfam" id="PF00211">
    <property type="entry name" value="Guanylate_cyc"/>
    <property type="match status" value="1"/>
</dbReference>
<name>A0ABV6BQV2_9FLAO</name>
<feature type="transmembrane region" description="Helical" evidence="1">
    <location>
        <begin position="133"/>
        <end position="154"/>
    </location>
</feature>
<feature type="transmembrane region" description="Helical" evidence="1">
    <location>
        <begin position="64"/>
        <end position="87"/>
    </location>
</feature>
<comment type="caution">
    <text evidence="3">The sequence shown here is derived from an EMBL/GenBank/DDBJ whole genome shotgun (WGS) entry which is preliminary data.</text>
</comment>
<accession>A0ABV6BQV2</accession>
<keyword evidence="1" id="KW-0472">Membrane</keyword>
<dbReference type="EMBL" id="JBHLYW010000009">
    <property type="protein sequence ID" value="MFC0077827.1"/>
    <property type="molecule type" value="Genomic_DNA"/>
</dbReference>
<evidence type="ECO:0000259" key="2">
    <source>
        <dbReference type="PROSITE" id="PS50125"/>
    </source>
</evidence>
<evidence type="ECO:0000313" key="3">
    <source>
        <dbReference type="EMBL" id="MFC0077827.1"/>
    </source>
</evidence>
<feature type="transmembrane region" description="Helical" evidence="1">
    <location>
        <begin position="21"/>
        <end position="39"/>
    </location>
</feature>
<dbReference type="Proteomes" id="UP001589734">
    <property type="component" value="Unassembled WGS sequence"/>
</dbReference>
<dbReference type="PROSITE" id="PS50125">
    <property type="entry name" value="GUANYLATE_CYCLASE_2"/>
    <property type="match status" value="1"/>
</dbReference>
<proteinExistence type="predicted"/>
<dbReference type="InterPro" id="IPR001054">
    <property type="entry name" value="A/G_cyclase"/>
</dbReference>
<feature type="domain" description="Guanylate cyclase" evidence="2">
    <location>
        <begin position="180"/>
        <end position="309"/>
    </location>
</feature>
<organism evidence="3 4">
    <name type="scientific">Flavobacterium procerum</name>
    <dbReference type="NCBI Taxonomy" id="1455569"/>
    <lineage>
        <taxon>Bacteria</taxon>
        <taxon>Pseudomonadati</taxon>
        <taxon>Bacteroidota</taxon>
        <taxon>Flavobacteriia</taxon>
        <taxon>Flavobacteriales</taxon>
        <taxon>Flavobacteriaceae</taxon>
        <taxon>Flavobacterium</taxon>
    </lineage>
</organism>